<reference evidence="1 2" key="1">
    <citation type="submission" date="2020-06" db="EMBL/GenBank/DDBJ databases">
        <title>Genome mining for natural products.</title>
        <authorList>
            <person name="Zhang B."/>
            <person name="Shi J."/>
            <person name="Ge H."/>
        </authorList>
    </citation>
    <scope>NUCLEOTIDE SEQUENCE [LARGE SCALE GENOMIC DNA]</scope>
    <source>
        <strain evidence="1 2">NA00687</strain>
    </source>
</reference>
<organism evidence="1 2">
    <name type="scientific">Streptomyces buecherae</name>
    <dbReference type="NCBI Taxonomy" id="2763006"/>
    <lineage>
        <taxon>Bacteria</taxon>
        <taxon>Bacillati</taxon>
        <taxon>Actinomycetota</taxon>
        <taxon>Actinomycetes</taxon>
        <taxon>Kitasatosporales</taxon>
        <taxon>Streptomycetaceae</taxon>
        <taxon>Streptomyces</taxon>
    </lineage>
</organism>
<name>A0A7H8NB41_9ACTN</name>
<dbReference type="Proteomes" id="UP000509303">
    <property type="component" value="Chromosome"/>
</dbReference>
<accession>A0A7H8NB41</accession>
<dbReference type="EMBL" id="CP054929">
    <property type="protein sequence ID" value="QKW50948.1"/>
    <property type="molecule type" value="Genomic_DNA"/>
</dbReference>
<keyword evidence="2" id="KW-1185">Reference proteome</keyword>
<dbReference type="AlphaFoldDB" id="A0A7H8NB41"/>
<evidence type="ECO:0000313" key="1">
    <source>
        <dbReference type="EMBL" id="QKW50948.1"/>
    </source>
</evidence>
<sequence>MAITTLSPEHAYAFAPSIASEIVWTEHAEGEVVDEDFPIIRRWWLRNAAALDRIALADPSPAAIEKADAAAAHVLDIDHAPRDQDARAYVRHAYHAWRRADLIATGRCPNCAWLTYQCACADHPDA</sequence>
<gene>
    <name evidence="1" type="ORF">HUT08_16995</name>
</gene>
<evidence type="ECO:0000313" key="2">
    <source>
        <dbReference type="Proteomes" id="UP000509303"/>
    </source>
</evidence>
<protein>
    <submittedName>
        <fullName evidence="1">Uncharacterized protein</fullName>
    </submittedName>
</protein>
<dbReference type="RefSeq" id="WP_176162672.1">
    <property type="nucleotide sequence ID" value="NZ_CP054929.1"/>
</dbReference>
<proteinExistence type="predicted"/>